<comment type="cofactor">
    <cofactor evidence="1 8">
        <name>Mg(2+)</name>
        <dbReference type="ChEBI" id="CHEBI:18420"/>
    </cofactor>
</comment>
<keyword evidence="11" id="KW-1185">Reference proteome</keyword>
<dbReference type="GO" id="GO:0003872">
    <property type="term" value="F:6-phosphofructokinase activity"/>
    <property type="evidence" value="ECO:0007669"/>
    <property type="project" value="UniProtKB-UniRule"/>
</dbReference>
<comment type="subunit">
    <text evidence="8">Homodimer or homotetramer.</text>
</comment>
<evidence type="ECO:0000256" key="2">
    <source>
        <dbReference type="ARBA" id="ARBA00003138"/>
    </source>
</evidence>
<dbReference type="GO" id="GO:0005737">
    <property type="term" value="C:cytoplasm"/>
    <property type="evidence" value="ECO:0007669"/>
    <property type="project" value="UniProtKB-SubCell"/>
</dbReference>
<keyword evidence="6 8" id="KW-0460">Magnesium</keyword>
<feature type="binding site" evidence="8">
    <location>
        <position position="13"/>
    </location>
    <ligand>
        <name>diphosphate</name>
        <dbReference type="ChEBI" id="CHEBI:33019"/>
    </ligand>
</feature>
<comment type="catalytic activity">
    <reaction evidence="7 8">
        <text>beta-D-fructose 6-phosphate + diphosphate = beta-D-fructose 1,6-bisphosphate + phosphate + H(+)</text>
        <dbReference type="Rhea" id="RHEA:13613"/>
        <dbReference type="ChEBI" id="CHEBI:15378"/>
        <dbReference type="ChEBI" id="CHEBI:32966"/>
        <dbReference type="ChEBI" id="CHEBI:33019"/>
        <dbReference type="ChEBI" id="CHEBI:43474"/>
        <dbReference type="ChEBI" id="CHEBI:57634"/>
        <dbReference type="EC" id="2.7.1.90"/>
    </reaction>
</comment>
<dbReference type="GO" id="GO:0046872">
    <property type="term" value="F:metal ion binding"/>
    <property type="evidence" value="ECO:0007669"/>
    <property type="project" value="UniProtKB-KW"/>
</dbReference>
<dbReference type="EMBL" id="SJPX01000003">
    <property type="protein sequence ID" value="TWU51584.1"/>
    <property type="molecule type" value="Genomic_DNA"/>
</dbReference>
<dbReference type="EC" id="2.7.1.90" evidence="8"/>
<dbReference type="GO" id="GO:0006002">
    <property type="term" value="P:fructose 6-phosphate metabolic process"/>
    <property type="evidence" value="ECO:0007669"/>
    <property type="project" value="InterPro"/>
</dbReference>
<dbReference type="InterPro" id="IPR050929">
    <property type="entry name" value="PFKA"/>
</dbReference>
<comment type="subcellular location">
    <subcellularLocation>
        <location evidence="8">Cytoplasm</location>
    </subcellularLocation>
</comment>
<evidence type="ECO:0000313" key="10">
    <source>
        <dbReference type="EMBL" id="TWU51584.1"/>
    </source>
</evidence>
<dbReference type="OrthoDB" id="9802503at2"/>
<dbReference type="RefSeq" id="WP_146534902.1">
    <property type="nucleotide sequence ID" value="NZ_SJPX01000003.1"/>
</dbReference>
<name>A0A5C6ET76_9BACT</name>
<organism evidence="10 11">
    <name type="scientific">Rubripirellula reticaptiva</name>
    <dbReference type="NCBI Taxonomy" id="2528013"/>
    <lineage>
        <taxon>Bacteria</taxon>
        <taxon>Pseudomonadati</taxon>
        <taxon>Planctomycetota</taxon>
        <taxon>Planctomycetia</taxon>
        <taxon>Pirellulales</taxon>
        <taxon>Pirellulaceae</taxon>
        <taxon>Rubripirellula</taxon>
    </lineage>
</organism>
<feature type="binding site" evidence="8">
    <location>
        <position position="122"/>
    </location>
    <ligand>
        <name>Mg(2+)</name>
        <dbReference type="ChEBI" id="CHEBI:18420"/>
        <note>catalytic</note>
    </ligand>
</feature>
<feature type="binding site" evidence="8">
    <location>
        <begin position="195"/>
        <end position="197"/>
    </location>
    <ligand>
        <name>substrate</name>
    </ligand>
</feature>
<dbReference type="SUPFAM" id="SSF53784">
    <property type="entry name" value="Phosphofructokinase"/>
    <property type="match status" value="1"/>
</dbReference>
<comment type="caution">
    <text evidence="10">The sequence shown here is derived from an EMBL/GenBank/DDBJ whole genome shotgun (WGS) entry which is preliminary data.</text>
</comment>
<feature type="site" description="Important for catalytic activity and substrate specificity; stabilizes the transition state when the phosphoryl donor is PPi; prevents ATP from binding by mimicking the alpha-phosphate group of ATP" evidence="8">
    <location>
        <position position="123"/>
    </location>
</feature>
<proteinExistence type="inferred from homology"/>
<accession>A0A5C6ET76</accession>
<dbReference type="AlphaFoldDB" id="A0A5C6ET76"/>
<feature type="binding site" evidence="8">
    <location>
        <position position="267"/>
    </location>
    <ligand>
        <name>substrate</name>
    </ligand>
</feature>
<evidence type="ECO:0000256" key="5">
    <source>
        <dbReference type="ARBA" id="ARBA00022777"/>
    </source>
</evidence>
<feature type="binding site" evidence="8">
    <location>
        <begin position="324"/>
        <end position="327"/>
    </location>
    <ligand>
        <name>substrate</name>
    </ligand>
</feature>
<dbReference type="NCBIfam" id="NF005121">
    <property type="entry name" value="PRK06555.1"/>
    <property type="match status" value="1"/>
</dbReference>
<dbReference type="HAMAP" id="MF_01977">
    <property type="entry name" value="Phosphofructokinase_II_P"/>
    <property type="match status" value="1"/>
</dbReference>
<protein>
    <recommendedName>
        <fullName evidence="8">Pyrophosphate--fructose 6-phosphate 1-phosphotransferase</fullName>
        <ecNumber evidence="8">2.7.1.90</ecNumber>
    </recommendedName>
    <alternativeName>
        <fullName evidence="8">6-phosphofructokinase, pyrophosphate dependent</fullName>
    </alternativeName>
    <alternativeName>
        <fullName evidence="8">PPi-dependent phosphofructokinase</fullName>
        <shortName evidence="8">PPi-PFK</shortName>
    </alternativeName>
    <alternativeName>
        <fullName evidence="8">Pyrophosphate-dependent 6-phosphofructose-1-kinase</fullName>
    </alternativeName>
</protein>
<dbReference type="GO" id="GO:0047334">
    <property type="term" value="F:diphosphate-fructose-6-phosphate 1-phosphotransferase activity"/>
    <property type="evidence" value="ECO:0007669"/>
    <property type="project" value="UniProtKB-EC"/>
</dbReference>
<evidence type="ECO:0000256" key="1">
    <source>
        <dbReference type="ARBA" id="ARBA00001946"/>
    </source>
</evidence>
<dbReference type="PANTHER" id="PTHR45770">
    <property type="entry name" value="ATP-DEPENDENT 6-PHOSPHOFRUCTOKINASE 1"/>
    <property type="match status" value="1"/>
</dbReference>
<evidence type="ECO:0000256" key="4">
    <source>
        <dbReference type="ARBA" id="ARBA00022723"/>
    </source>
</evidence>
<dbReference type="PIRSF" id="PIRSF036484">
    <property type="entry name" value="PPi-PFK_SMc01852"/>
    <property type="match status" value="1"/>
</dbReference>
<feature type="domain" description="Phosphofructokinase" evidence="9">
    <location>
        <begin position="5"/>
        <end position="349"/>
    </location>
</feature>
<dbReference type="Pfam" id="PF00365">
    <property type="entry name" value="PFK"/>
    <property type="match status" value="1"/>
</dbReference>
<keyword evidence="4 8" id="KW-0479">Metal-binding</keyword>
<evidence type="ECO:0000259" key="9">
    <source>
        <dbReference type="Pfam" id="PF00365"/>
    </source>
</evidence>
<feature type="site" description="Important for catalytic activity; stabilizes the transition state when the phosphoryl donor is PPi" evidence="8">
    <location>
        <position position="149"/>
    </location>
</feature>
<keyword evidence="3 8" id="KW-0808">Transferase</keyword>
<dbReference type="InterPro" id="IPR000023">
    <property type="entry name" value="Phosphofructokinase_dom"/>
</dbReference>
<dbReference type="InterPro" id="IPR022953">
    <property type="entry name" value="ATP_PFK"/>
</dbReference>
<dbReference type="PRINTS" id="PR00476">
    <property type="entry name" value="PHFRCTKINASE"/>
</dbReference>
<gene>
    <name evidence="10" type="primary">pfp_1</name>
    <name evidence="8" type="synonym">pfp</name>
    <name evidence="10" type="ORF">Poly59_31770</name>
</gene>
<dbReference type="InterPro" id="IPR011405">
    <property type="entry name" value="PPi-PFK_SMc01852"/>
</dbReference>
<dbReference type="Gene3D" id="3.40.50.450">
    <property type="match status" value="1"/>
</dbReference>
<dbReference type="UniPathway" id="UPA00109">
    <property type="reaction ID" value="UER00182"/>
</dbReference>
<evidence type="ECO:0000256" key="8">
    <source>
        <dbReference type="HAMAP-Rule" id="MF_01977"/>
    </source>
</evidence>
<comment type="activity regulation">
    <text evidence="8">Non-allosteric.</text>
</comment>
<evidence type="ECO:0000256" key="7">
    <source>
        <dbReference type="ARBA" id="ARBA00048072"/>
    </source>
</evidence>
<evidence type="ECO:0000313" key="11">
    <source>
        <dbReference type="Proteomes" id="UP000317977"/>
    </source>
</evidence>
<evidence type="ECO:0000256" key="6">
    <source>
        <dbReference type="ARBA" id="ARBA00022842"/>
    </source>
</evidence>
<keyword evidence="8" id="KW-0963">Cytoplasm</keyword>
<comment type="similarity">
    <text evidence="8">Belongs to the phosphofructokinase type A (PFKA) family. PPi-dependent PFK group II subfamily. Clade 'P' sub-subfamily.</text>
</comment>
<feature type="binding site" evidence="8">
    <location>
        <begin position="150"/>
        <end position="152"/>
    </location>
    <ligand>
        <name>substrate</name>
    </ligand>
</feature>
<sequence length="409" mass="44237">MSVKRVGILTAGGLAPCLSSAIGALIESYTALAPEVEILCYRSGYKGLLLGDSFVVSQSFRDNASVLHKHGGSPIGNSRVKLTNVADCVQRGLVQEGQDPLQVAAERLQSDKVDVLHTIGGDDTNTTAADLAAYLAEHGYDLAVVGLPKTIDNDVIPIKQSLGAWTAAEEGAKFFENVVGEHSANPRMLIVHEVMGRNCGWLTAATAAKYRERLDSLDFLPEAGLSRQRREIHGVYVPEMHMDLKKEAERLSVIMKENDCVNIFISEGAGLDSIVEEMESRGEEVPKDAFGHYKLDSVNPGKWFGKQFASMLGAEKTLVQKSGYYSRAARANAEDIALIGRCARKAVECALVHDGGVIGEDEDQGNELRAIEFERIKGGKPFDINVAWFGELLKGIGQPKGDVVETAHA</sequence>
<comment type="pathway">
    <text evidence="8">Carbohydrate degradation; glycolysis; D-glyceraldehyde 3-phosphate and glycerone phosphate from D-glucose: step 3/4.</text>
</comment>
<dbReference type="InterPro" id="IPR035966">
    <property type="entry name" value="PKF_sf"/>
</dbReference>
<feature type="active site" description="Proton acceptor" evidence="8">
    <location>
        <position position="152"/>
    </location>
</feature>
<keyword evidence="5 8" id="KW-0418">Kinase</keyword>
<dbReference type="Proteomes" id="UP000317977">
    <property type="component" value="Unassembled WGS sequence"/>
</dbReference>
<comment type="function">
    <text evidence="2 8">Catalyzes the phosphorylation of D-fructose 6-phosphate, the first committing step of glycolysis. Uses inorganic phosphate (PPi) as phosphoryl donor instead of ATP like common ATP-dependent phosphofructokinases (ATP-PFKs), which renders the reaction reversible, and can thus function both in glycolysis and gluconeogenesis. Consistently, PPi-PFK can replace the enzymes of both the forward (ATP-PFK) and reverse (fructose-bisphosphatase (FBPase)) reactions.</text>
</comment>
<reference evidence="10 11" key="1">
    <citation type="submission" date="2019-02" db="EMBL/GenBank/DDBJ databases">
        <title>Deep-cultivation of Planctomycetes and their phenomic and genomic characterization uncovers novel biology.</title>
        <authorList>
            <person name="Wiegand S."/>
            <person name="Jogler M."/>
            <person name="Boedeker C."/>
            <person name="Pinto D."/>
            <person name="Vollmers J."/>
            <person name="Rivas-Marin E."/>
            <person name="Kohn T."/>
            <person name="Peeters S.H."/>
            <person name="Heuer A."/>
            <person name="Rast P."/>
            <person name="Oberbeckmann S."/>
            <person name="Bunk B."/>
            <person name="Jeske O."/>
            <person name="Meyerdierks A."/>
            <person name="Storesund J.E."/>
            <person name="Kallscheuer N."/>
            <person name="Luecker S."/>
            <person name="Lage O.M."/>
            <person name="Pohl T."/>
            <person name="Merkel B.J."/>
            <person name="Hornburger P."/>
            <person name="Mueller R.-W."/>
            <person name="Bruemmer F."/>
            <person name="Labrenz M."/>
            <person name="Spormann A.M."/>
            <person name="Op Den Camp H."/>
            <person name="Overmann J."/>
            <person name="Amann R."/>
            <person name="Jetten M.S.M."/>
            <person name="Mascher T."/>
            <person name="Medema M.H."/>
            <person name="Devos D.P."/>
            <person name="Kaster A.-K."/>
            <person name="Ovreas L."/>
            <person name="Rohde M."/>
            <person name="Galperin M.Y."/>
            <person name="Jogler C."/>
        </authorList>
    </citation>
    <scope>NUCLEOTIDE SEQUENCE [LARGE SCALE GENOMIC DNA]</scope>
    <source>
        <strain evidence="10 11">Poly59</strain>
    </source>
</reference>
<keyword evidence="8" id="KW-0324">Glycolysis</keyword>
<evidence type="ECO:0000256" key="3">
    <source>
        <dbReference type="ARBA" id="ARBA00022679"/>
    </source>
</evidence>